<gene>
    <name evidence="2" type="ORF">S01H1_13001</name>
</gene>
<sequence>MDNTLSAKARQAAQAEGQMLSSMARVPRPSAEEQVESLRSTGTAADRNRADSLGTELARAEHREDLKGLAEDRQELMKEPDGPLRERQLQDLDATIQETREALGAVVNPHHERVKQVADLRKKIAETDELDVADEYRQEIREIELGGAA</sequence>
<evidence type="ECO:0000256" key="1">
    <source>
        <dbReference type="SAM" id="MobiDB-lite"/>
    </source>
</evidence>
<accession>X0T8E2</accession>
<organism evidence="2">
    <name type="scientific">marine sediment metagenome</name>
    <dbReference type="NCBI Taxonomy" id="412755"/>
    <lineage>
        <taxon>unclassified sequences</taxon>
        <taxon>metagenomes</taxon>
        <taxon>ecological metagenomes</taxon>
    </lineage>
</organism>
<proteinExistence type="predicted"/>
<dbReference type="AlphaFoldDB" id="X0T8E2"/>
<protein>
    <submittedName>
        <fullName evidence="2">Uncharacterized protein</fullName>
    </submittedName>
</protein>
<evidence type="ECO:0000313" key="2">
    <source>
        <dbReference type="EMBL" id="GAF72360.1"/>
    </source>
</evidence>
<dbReference type="EMBL" id="BARS01006696">
    <property type="protein sequence ID" value="GAF72360.1"/>
    <property type="molecule type" value="Genomic_DNA"/>
</dbReference>
<reference evidence="2" key="1">
    <citation type="journal article" date="2014" name="Front. Microbiol.">
        <title>High frequency of phylogenetically diverse reductive dehalogenase-homologous genes in deep subseafloor sedimentary metagenomes.</title>
        <authorList>
            <person name="Kawai M."/>
            <person name="Futagami T."/>
            <person name="Toyoda A."/>
            <person name="Takaki Y."/>
            <person name="Nishi S."/>
            <person name="Hori S."/>
            <person name="Arai W."/>
            <person name="Tsubouchi T."/>
            <person name="Morono Y."/>
            <person name="Uchiyama I."/>
            <person name="Ito T."/>
            <person name="Fujiyama A."/>
            <person name="Inagaki F."/>
            <person name="Takami H."/>
        </authorList>
    </citation>
    <scope>NUCLEOTIDE SEQUENCE</scope>
    <source>
        <strain evidence="2">Expedition CK06-06</strain>
    </source>
</reference>
<comment type="caution">
    <text evidence="2">The sequence shown here is derived from an EMBL/GenBank/DDBJ whole genome shotgun (WGS) entry which is preliminary data.</text>
</comment>
<feature type="region of interest" description="Disordered" evidence="1">
    <location>
        <begin position="1"/>
        <end position="84"/>
    </location>
</feature>
<name>X0T8E2_9ZZZZ</name>
<feature type="compositionally biased region" description="Basic and acidic residues" evidence="1">
    <location>
        <begin position="58"/>
        <end position="84"/>
    </location>
</feature>